<dbReference type="Proteomes" id="UP001185779">
    <property type="component" value="Unassembled WGS sequence"/>
</dbReference>
<dbReference type="Gene3D" id="3.40.50.720">
    <property type="entry name" value="NAD(P)-binding Rossmann-like Domain"/>
    <property type="match status" value="1"/>
</dbReference>
<dbReference type="EMBL" id="JAWLKH010000012">
    <property type="protein sequence ID" value="MDV6312713.1"/>
    <property type="molecule type" value="Genomic_DNA"/>
</dbReference>
<dbReference type="PROSITE" id="PS00061">
    <property type="entry name" value="ADH_SHORT"/>
    <property type="match status" value="1"/>
</dbReference>
<dbReference type="EMBL" id="JAWLKI010000016">
    <property type="protein sequence ID" value="MDV6308553.1"/>
    <property type="molecule type" value="Genomic_DNA"/>
</dbReference>
<dbReference type="InterPro" id="IPR036291">
    <property type="entry name" value="NAD(P)-bd_dom_sf"/>
</dbReference>
<comment type="similarity">
    <text evidence="1">Belongs to the short-chain dehydrogenases/reductases (SDR) family.</text>
</comment>
<sequence>MKRAIVIGGASGIGLATVDALTADGVEVVVADVDAERAERVAAERGDTVRALGLDVTDEDSVVAAFDAVGEFDTVVNCAGLSDPGALTELELSAWRHTVDVCLTGTFLVIKHAGRRIADGGSITCIASLNGRQPGAGMGSYCASKAGVLMLVEVAALELAHRGIRVNAVSPGLVSTPLTEGIGFVPGLTEEYIENTPLGRSGEPAEIADTVVFLASDKARWITGAAFDVNGGAHLKRYPDVLGKARAMLEQAPPVLPE</sequence>
<dbReference type="GeneID" id="77174313"/>
<keyword evidence="2" id="KW-0560">Oxidoreductase</keyword>
<evidence type="ECO:0000313" key="4">
    <source>
        <dbReference type="EMBL" id="MDV6312713.1"/>
    </source>
</evidence>
<protein>
    <submittedName>
        <fullName evidence="4">SDR family NAD(P)-dependent oxidoreductase</fullName>
    </submittedName>
</protein>
<dbReference type="Pfam" id="PF13561">
    <property type="entry name" value="adh_short_C2"/>
    <property type="match status" value="1"/>
</dbReference>
<dbReference type="InterPro" id="IPR002347">
    <property type="entry name" value="SDR_fam"/>
</dbReference>
<dbReference type="PRINTS" id="PR00080">
    <property type="entry name" value="SDRFAMILY"/>
</dbReference>
<reference evidence="4 5" key="1">
    <citation type="submission" date="2023-10" db="EMBL/GenBank/DDBJ databases">
        <title>Development of a sustainable strategy for remediation of hydrocarbon-contaminated territories based on the waste exchange concept.</title>
        <authorList>
            <person name="Krivoruchko A."/>
        </authorList>
    </citation>
    <scope>NUCLEOTIDE SEQUENCE</scope>
    <source>
        <strain evidence="3 5">IEGM 1266</strain>
        <strain evidence="4">IEGM 1279</strain>
    </source>
</reference>
<evidence type="ECO:0000313" key="6">
    <source>
        <dbReference type="Proteomes" id="UP001185922"/>
    </source>
</evidence>
<dbReference type="PRINTS" id="PR00081">
    <property type="entry name" value="GDHRDH"/>
</dbReference>
<dbReference type="InterPro" id="IPR020904">
    <property type="entry name" value="Sc_DH/Rdtase_CS"/>
</dbReference>
<evidence type="ECO:0000256" key="2">
    <source>
        <dbReference type="ARBA" id="ARBA00023002"/>
    </source>
</evidence>
<dbReference type="PANTHER" id="PTHR24321:SF8">
    <property type="entry name" value="ESTRADIOL 17-BETA-DEHYDROGENASE 8-RELATED"/>
    <property type="match status" value="1"/>
</dbReference>
<comment type="caution">
    <text evidence="4">The sequence shown here is derived from an EMBL/GenBank/DDBJ whole genome shotgun (WGS) entry which is preliminary data.</text>
</comment>
<dbReference type="CDD" id="cd05233">
    <property type="entry name" value="SDR_c"/>
    <property type="match status" value="1"/>
</dbReference>
<proteinExistence type="inferred from homology"/>
<evidence type="ECO:0000256" key="1">
    <source>
        <dbReference type="ARBA" id="ARBA00006484"/>
    </source>
</evidence>
<gene>
    <name evidence="3" type="ORF">R3P94_14755</name>
    <name evidence="4" type="ORF">R3Q15_12585</name>
</gene>
<dbReference type="RefSeq" id="WP_024499754.1">
    <property type="nucleotide sequence ID" value="NZ_CP091855.1"/>
</dbReference>
<dbReference type="AlphaFoldDB" id="A0AAE4R3M4"/>
<dbReference type="Proteomes" id="UP001185922">
    <property type="component" value="Unassembled WGS sequence"/>
</dbReference>
<dbReference type="FunFam" id="3.40.50.720:FF:000084">
    <property type="entry name" value="Short-chain dehydrogenase reductase"/>
    <property type="match status" value="1"/>
</dbReference>
<name>A0AAE4R3M4_9ACTN</name>
<organism evidence="4 6">
    <name type="scientific">Gordonia amicalis</name>
    <dbReference type="NCBI Taxonomy" id="89053"/>
    <lineage>
        <taxon>Bacteria</taxon>
        <taxon>Bacillati</taxon>
        <taxon>Actinomycetota</taxon>
        <taxon>Actinomycetes</taxon>
        <taxon>Mycobacteriales</taxon>
        <taxon>Gordoniaceae</taxon>
        <taxon>Gordonia</taxon>
    </lineage>
</organism>
<dbReference type="GO" id="GO:0016491">
    <property type="term" value="F:oxidoreductase activity"/>
    <property type="evidence" value="ECO:0007669"/>
    <property type="project" value="UniProtKB-KW"/>
</dbReference>
<accession>A0AAE4R3M4</accession>
<evidence type="ECO:0000313" key="3">
    <source>
        <dbReference type="EMBL" id="MDV6308553.1"/>
    </source>
</evidence>
<keyword evidence="5" id="KW-1185">Reference proteome</keyword>
<dbReference type="SUPFAM" id="SSF51735">
    <property type="entry name" value="NAD(P)-binding Rossmann-fold domains"/>
    <property type="match status" value="1"/>
</dbReference>
<dbReference type="PANTHER" id="PTHR24321">
    <property type="entry name" value="DEHYDROGENASES, SHORT CHAIN"/>
    <property type="match status" value="1"/>
</dbReference>
<evidence type="ECO:0000313" key="5">
    <source>
        <dbReference type="Proteomes" id="UP001185779"/>
    </source>
</evidence>